<dbReference type="InterPro" id="IPR034660">
    <property type="entry name" value="DinB/YfiT-like"/>
</dbReference>
<sequence length="172" mass="20163">MLSKEDIKVAILKECQICRRLFEEVDQEQLQNSLGENMWNLQELLATLSFIGIYTAEALKENDFIDKEHSRYEKMKSEAFAADWNSFPSLMEKQEKALSLFFENLSEDDLKKEAYHPLINHLPLNQALLEITLKFMVGYRMQLFLYLKANGKSELNGALCWSGIEEPYYSYR</sequence>
<name>A0A315Z8T2_SEDFL</name>
<gene>
    <name evidence="1" type="ORF">BC781_104343</name>
</gene>
<evidence type="ECO:0000313" key="1">
    <source>
        <dbReference type="EMBL" id="PWJ41068.1"/>
    </source>
</evidence>
<comment type="caution">
    <text evidence="1">The sequence shown here is derived from an EMBL/GenBank/DDBJ whole genome shotgun (WGS) entry which is preliminary data.</text>
</comment>
<evidence type="ECO:0000313" key="2">
    <source>
        <dbReference type="Proteomes" id="UP000245535"/>
    </source>
</evidence>
<evidence type="ECO:0008006" key="3">
    <source>
        <dbReference type="Google" id="ProtNLM"/>
    </source>
</evidence>
<dbReference type="RefSeq" id="WP_109620089.1">
    <property type="nucleotide sequence ID" value="NZ_QGDO01000004.1"/>
</dbReference>
<dbReference type="AlphaFoldDB" id="A0A315Z8T2"/>
<dbReference type="OrthoDB" id="1551254at2"/>
<dbReference type="EMBL" id="QGDO01000004">
    <property type="protein sequence ID" value="PWJ41068.1"/>
    <property type="molecule type" value="Genomic_DNA"/>
</dbReference>
<reference evidence="1 2" key="1">
    <citation type="submission" date="2018-03" db="EMBL/GenBank/DDBJ databases">
        <title>Genomic Encyclopedia of Archaeal and Bacterial Type Strains, Phase II (KMG-II): from individual species to whole genera.</title>
        <authorList>
            <person name="Goeker M."/>
        </authorList>
    </citation>
    <scope>NUCLEOTIDE SEQUENCE [LARGE SCALE GENOMIC DNA]</scope>
    <source>
        <strain evidence="1 2">DSM 28229</strain>
    </source>
</reference>
<accession>A0A315Z8T2</accession>
<protein>
    <recommendedName>
        <fullName evidence="3">DinB family protein</fullName>
    </recommendedName>
</protein>
<dbReference type="Gene3D" id="1.20.120.450">
    <property type="entry name" value="dinb family like domain"/>
    <property type="match status" value="1"/>
</dbReference>
<dbReference type="Proteomes" id="UP000245535">
    <property type="component" value="Unassembled WGS sequence"/>
</dbReference>
<organism evidence="1 2">
    <name type="scientific">Sediminitomix flava</name>
    <dbReference type="NCBI Taxonomy" id="379075"/>
    <lineage>
        <taxon>Bacteria</taxon>
        <taxon>Pseudomonadati</taxon>
        <taxon>Bacteroidota</taxon>
        <taxon>Cytophagia</taxon>
        <taxon>Cytophagales</taxon>
        <taxon>Flammeovirgaceae</taxon>
        <taxon>Sediminitomix</taxon>
    </lineage>
</organism>
<dbReference type="SUPFAM" id="SSF109854">
    <property type="entry name" value="DinB/YfiT-like putative metalloenzymes"/>
    <property type="match status" value="1"/>
</dbReference>
<keyword evidence="2" id="KW-1185">Reference proteome</keyword>
<proteinExistence type="predicted"/>